<dbReference type="SUPFAM" id="SSF57667">
    <property type="entry name" value="beta-beta-alpha zinc fingers"/>
    <property type="match status" value="2"/>
</dbReference>
<proteinExistence type="predicted"/>
<evidence type="ECO:0000256" key="2">
    <source>
        <dbReference type="ARBA" id="ARBA00022723"/>
    </source>
</evidence>
<evidence type="ECO:0000256" key="4">
    <source>
        <dbReference type="ARBA" id="ARBA00022771"/>
    </source>
</evidence>
<dbReference type="InterPro" id="IPR013087">
    <property type="entry name" value="Znf_C2H2_type"/>
</dbReference>
<organism evidence="10 11">
    <name type="scientific">Timema podura</name>
    <name type="common">Walking stick</name>
    <dbReference type="NCBI Taxonomy" id="61482"/>
    <lineage>
        <taxon>Eukaryota</taxon>
        <taxon>Metazoa</taxon>
        <taxon>Ecdysozoa</taxon>
        <taxon>Arthropoda</taxon>
        <taxon>Hexapoda</taxon>
        <taxon>Insecta</taxon>
        <taxon>Pterygota</taxon>
        <taxon>Neoptera</taxon>
        <taxon>Polyneoptera</taxon>
        <taxon>Phasmatodea</taxon>
        <taxon>Timematodea</taxon>
        <taxon>Timematoidea</taxon>
        <taxon>Timematidae</taxon>
        <taxon>Timema</taxon>
    </lineage>
</organism>
<dbReference type="SMART" id="SM00355">
    <property type="entry name" value="ZnF_C2H2"/>
    <property type="match status" value="3"/>
</dbReference>
<keyword evidence="11" id="KW-1185">Reference proteome</keyword>
<name>A0ABN7NJ22_TIMPD</name>
<dbReference type="Gene3D" id="3.30.160.60">
    <property type="entry name" value="Classic Zinc Finger"/>
    <property type="match status" value="3"/>
</dbReference>
<comment type="caution">
    <text evidence="10">The sequence shown here is derived from an EMBL/GenBank/DDBJ whole genome shotgun (WGS) entry which is preliminary data.</text>
</comment>
<dbReference type="PROSITE" id="PS00028">
    <property type="entry name" value="ZINC_FINGER_C2H2_1"/>
    <property type="match status" value="2"/>
</dbReference>
<evidence type="ECO:0000259" key="9">
    <source>
        <dbReference type="PROSITE" id="PS50157"/>
    </source>
</evidence>
<comment type="subcellular location">
    <subcellularLocation>
        <location evidence="1">Nucleus</location>
    </subcellularLocation>
</comment>
<evidence type="ECO:0000313" key="10">
    <source>
        <dbReference type="EMBL" id="CAG2053262.1"/>
    </source>
</evidence>
<feature type="domain" description="C2H2-type" evidence="9">
    <location>
        <begin position="77"/>
        <end position="96"/>
    </location>
</feature>
<dbReference type="PANTHER" id="PTHR24394:SF29">
    <property type="entry name" value="MYONEURIN"/>
    <property type="match status" value="1"/>
</dbReference>
<evidence type="ECO:0000256" key="8">
    <source>
        <dbReference type="SAM" id="SignalP"/>
    </source>
</evidence>
<evidence type="ECO:0000256" key="3">
    <source>
        <dbReference type="ARBA" id="ARBA00022737"/>
    </source>
</evidence>
<evidence type="ECO:0000313" key="11">
    <source>
        <dbReference type="Proteomes" id="UP001153148"/>
    </source>
</evidence>
<dbReference type="PANTHER" id="PTHR24394">
    <property type="entry name" value="ZINC FINGER PROTEIN"/>
    <property type="match status" value="1"/>
</dbReference>
<protein>
    <recommendedName>
        <fullName evidence="9">C2H2-type domain-containing protein</fullName>
    </recommendedName>
</protein>
<keyword evidence="2" id="KW-0479">Metal-binding</keyword>
<evidence type="ECO:0000256" key="1">
    <source>
        <dbReference type="ARBA" id="ARBA00004123"/>
    </source>
</evidence>
<reference evidence="10" key="1">
    <citation type="submission" date="2021-03" db="EMBL/GenBank/DDBJ databases">
        <authorList>
            <person name="Tran Van P."/>
        </authorList>
    </citation>
    <scope>NUCLEOTIDE SEQUENCE</scope>
</reference>
<accession>A0ABN7NJ22</accession>
<dbReference type="PROSITE" id="PS50157">
    <property type="entry name" value="ZINC_FINGER_C2H2_2"/>
    <property type="match status" value="3"/>
</dbReference>
<dbReference type="InterPro" id="IPR036236">
    <property type="entry name" value="Znf_C2H2_sf"/>
</dbReference>
<sequence length="120" mass="13661">MWHVTLLFSFLVNLTSTERPYKCQICNAAFRKTSHLKQHVRQHTGERPYTCMECNKSFISNGVLKVHIRTHQGIKMFKCKTCNNLFSTNGSLKRHMGTQDQSCVLTVTRLLKALSAAAST</sequence>
<evidence type="ECO:0000256" key="7">
    <source>
        <dbReference type="PROSITE-ProRule" id="PRU00042"/>
    </source>
</evidence>
<evidence type="ECO:0000256" key="5">
    <source>
        <dbReference type="ARBA" id="ARBA00022833"/>
    </source>
</evidence>
<keyword evidence="6" id="KW-0539">Nucleus</keyword>
<keyword evidence="5" id="KW-0862">Zinc</keyword>
<evidence type="ECO:0000256" key="6">
    <source>
        <dbReference type="ARBA" id="ARBA00023242"/>
    </source>
</evidence>
<dbReference type="Pfam" id="PF00096">
    <property type="entry name" value="zf-C2H2"/>
    <property type="match status" value="3"/>
</dbReference>
<dbReference type="EMBL" id="CAJPIN010000249">
    <property type="protein sequence ID" value="CAG2053262.1"/>
    <property type="molecule type" value="Genomic_DNA"/>
</dbReference>
<keyword evidence="4 7" id="KW-0863">Zinc-finger</keyword>
<keyword evidence="3" id="KW-0677">Repeat</keyword>
<feature type="signal peptide" evidence="8">
    <location>
        <begin position="1"/>
        <end position="17"/>
    </location>
</feature>
<feature type="domain" description="C2H2-type" evidence="9">
    <location>
        <begin position="49"/>
        <end position="76"/>
    </location>
</feature>
<dbReference type="Proteomes" id="UP001153148">
    <property type="component" value="Unassembled WGS sequence"/>
</dbReference>
<keyword evidence="8" id="KW-0732">Signal</keyword>
<feature type="domain" description="C2H2-type" evidence="9">
    <location>
        <begin position="21"/>
        <end position="48"/>
    </location>
</feature>
<gene>
    <name evidence="10" type="ORF">TPAB3V08_LOCUS325</name>
</gene>
<feature type="chain" id="PRO_5046930494" description="C2H2-type domain-containing protein" evidence="8">
    <location>
        <begin position="18"/>
        <end position="120"/>
    </location>
</feature>